<dbReference type="Pfam" id="PF00081">
    <property type="entry name" value="Sod_Fe_N"/>
    <property type="match status" value="1"/>
</dbReference>
<evidence type="ECO:0000256" key="7">
    <source>
        <dbReference type="PIRSR" id="PIRSR000349-1"/>
    </source>
</evidence>
<proteinExistence type="inferred from homology"/>
<dbReference type="KEGG" id="beq:BEWA_001350"/>
<reference evidence="11 12" key="1">
    <citation type="journal article" date="2012" name="BMC Genomics">
        <title>Comparative genomic analysis and phylogenetic position of Theileria equi.</title>
        <authorList>
            <person name="Kappmeyer L.S."/>
            <person name="Thiagarajan M."/>
            <person name="Herndon D.R."/>
            <person name="Ramsay J.D."/>
            <person name="Caler E."/>
            <person name="Djikeng A."/>
            <person name="Gillespie J.J."/>
            <person name="Lau A.O."/>
            <person name="Roalson E.H."/>
            <person name="Silva J.C."/>
            <person name="Silva M.G."/>
            <person name="Suarez C.E."/>
            <person name="Ueti M.W."/>
            <person name="Nene V.M."/>
            <person name="Mealey R.H."/>
            <person name="Knowles D.P."/>
            <person name="Brayton K.A."/>
        </authorList>
    </citation>
    <scope>NUCLEOTIDE SEQUENCE [LARGE SCALE GENOMIC DNA]</scope>
    <source>
        <strain evidence="11 12">WA</strain>
    </source>
</reference>
<evidence type="ECO:0000256" key="3">
    <source>
        <dbReference type="ARBA" id="ARBA00011738"/>
    </source>
</evidence>
<organism evidence="11 12">
    <name type="scientific">Theileria equi strain WA</name>
    <dbReference type="NCBI Taxonomy" id="1537102"/>
    <lineage>
        <taxon>Eukaryota</taxon>
        <taxon>Sar</taxon>
        <taxon>Alveolata</taxon>
        <taxon>Apicomplexa</taxon>
        <taxon>Aconoidasida</taxon>
        <taxon>Piroplasmida</taxon>
        <taxon>Theileriidae</taxon>
        <taxon>Theileria</taxon>
    </lineage>
</organism>
<feature type="binding site" evidence="7">
    <location>
        <position position="22"/>
    </location>
    <ligand>
        <name>Mn(2+)</name>
        <dbReference type="ChEBI" id="CHEBI:29035"/>
    </ligand>
</feature>
<evidence type="ECO:0000259" key="10">
    <source>
        <dbReference type="Pfam" id="PF02777"/>
    </source>
</evidence>
<dbReference type="InterPro" id="IPR036324">
    <property type="entry name" value="Mn/Fe_SOD_N_sf"/>
</dbReference>
<evidence type="ECO:0000256" key="4">
    <source>
        <dbReference type="ARBA" id="ARBA00022723"/>
    </source>
</evidence>
<comment type="cofactor">
    <cofactor evidence="1">
        <name>Fe cation</name>
        <dbReference type="ChEBI" id="CHEBI:24875"/>
    </cofactor>
</comment>
<evidence type="ECO:0000256" key="5">
    <source>
        <dbReference type="ARBA" id="ARBA00023002"/>
    </source>
</evidence>
<dbReference type="InterPro" id="IPR001189">
    <property type="entry name" value="Mn/Fe_SOD"/>
</dbReference>
<accession>L0AZP2</accession>
<keyword evidence="4 7" id="KW-0479">Metal-binding</keyword>
<feature type="binding site" evidence="7">
    <location>
        <position position="140"/>
    </location>
    <ligand>
        <name>Mn(2+)</name>
        <dbReference type="ChEBI" id="CHEBI:29035"/>
    </ligand>
</feature>
<keyword evidence="5 8" id="KW-0560">Oxidoreductase</keyword>
<name>L0AZP2_THEEQ</name>
<dbReference type="PROSITE" id="PS00088">
    <property type="entry name" value="SOD_MN"/>
    <property type="match status" value="1"/>
</dbReference>
<evidence type="ECO:0000256" key="2">
    <source>
        <dbReference type="ARBA" id="ARBA00008714"/>
    </source>
</evidence>
<keyword evidence="6" id="KW-0408">Iron</keyword>
<dbReference type="InterPro" id="IPR036314">
    <property type="entry name" value="SOD_C_sf"/>
</dbReference>
<dbReference type="GO" id="GO:0004784">
    <property type="term" value="F:superoxide dismutase activity"/>
    <property type="evidence" value="ECO:0007669"/>
    <property type="project" value="UniProtKB-EC"/>
</dbReference>
<evidence type="ECO:0000313" key="12">
    <source>
        <dbReference type="Proteomes" id="UP000031512"/>
    </source>
</evidence>
<dbReference type="Pfam" id="PF02777">
    <property type="entry name" value="Sod_Fe_C"/>
    <property type="match status" value="1"/>
</dbReference>
<evidence type="ECO:0000256" key="8">
    <source>
        <dbReference type="RuleBase" id="RU000414"/>
    </source>
</evidence>
<keyword evidence="12" id="KW-1185">Reference proteome</keyword>
<dbReference type="STRING" id="1537102.L0AZP2"/>
<dbReference type="InterPro" id="IPR019831">
    <property type="entry name" value="Mn/Fe_SOD_N"/>
</dbReference>
<evidence type="ECO:0000256" key="6">
    <source>
        <dbReference type="ARBA" id="ARBA00023004"/>
    </source>
</evidence>
<dbReference type="GO" id="GO:0046872">
    <property type="term" value="F:metal ion binding"/>
    <property type="evidence" value="ECO:0007669"/>
    <property type="project" value="UniProtKB-KW"/>
</dbReference>
<sequence>MELPYDLWSLSPEISEETLSFHYLKHHAGYVKKLNELIKTSNGQVYNMAAQVWNHDFYWNGLTPYGGELTNFVESMITESFGSYSNFTQELTKMVTQHFGSGWIWLLYEESKNPPLRLIATQDAENPIRLLNVHPVLVIDVWEHAYYIDYRNDRKAYVNGWLKKVNWKRVETLINNSREQTF</sequence>
<dbReference type="SUPFAM" id="SSF46609">
    <property type="entry name" value="Fe,Mn superoxide dismutase (SOD), N-terminal domain"/>
    <property type="match status" value="1"/>
</dbReference>
<dbReference type="InterPro" id="IPR019832">
    <property type="entry name" value="Mn/Fe_SOD_C"/>
</dbReference>
<comment type="subunit">
    <text evidence="3">Homodimer.</text>
</comment>
<dbReference type="eggNOG" id="KOG0876">
    <property type="taxonomic scope" value="Eukaryota"/>
</dbReference>
<dbReference type="EC" id="1.15.1.1" evidence="8"/>
<comment type="catalytic activity">
    <reaction evidence="8">
        <text>2 superoxide + 2 H(+) = H2O2 + O2</text>
        <dbReference type="Rhea" id="RHEA:20696"/>
        <dbReference type="ChEBI" id="CHEBI:15378"/>
        <dbReference type="ChEBI" id="CHEBI:15379"/>
        <dbReference type="ChEBI" id="CHEBI:16240"/>
        <dbReference type="ChEBI" id="CHEBI:18421"/>
        <dbReference type="EC" id="1.15.1.1"/>
    </reaction>
</comment>
<comment type="similarity">
    <text evidence="2 8">Belongs to the iron/manganese superoxide dismutase family.</text>
</comment>
<feature type="binding site" evidence="7">
    <location>
        <position position="55"/>
    </location>
    <ligand>
        <name>Mn(2+)</name>
        <dbReference type="ChEBI" id="CHEBI:29035"/>
    </ligand>
</feature>
<comment type="function">
    <text evidence="8">Destroys radicals which are normally produced within the cells and which are toxic to biological systems.</text>
</comment>
<dbReference type="GeneID" id="15806429"/>
<protein>
    <recommendedName>
        <fullName evidence="8">Superoxide dismutase</fullName>
        <ecNumber evidence="8">1.15.1.1</ecNumber>
    </recommendedName>
</protein>
<dbReference type="PRINTS" id="PR01703">
    <property type="entry name" value="MNSODISMTASE"/>
</dbReference>
<dbReference type="SUPFAM" id="SSF54719">
    <property type="entry name" value="Fe,Mn superoxide dismutase (SOD), C-terminal domain"/>
    <property type="match status" value="1"/>
</dbReference>
<dbReference type="OrthoDB" id="239262at2759"/>
<evidence type="ECO:0000256" key="1">
    <source>
        <dbReference type="ARBA" id="ARBA00001962"/>
    </source>
</evidence>
<evidence type="ECO:0000259" key="9">
    <source>
        <dbReference type="Pfam" id="PF00081"/>
    </source>
</evidence>
<dbReference type="Proteomes" id="UP000031512">
    <property type="component" value="Chromosome 3"/>
</dbReference>
<feature type="domain" description="Manganese/iron superoxide dismutase N-terminal" evidence="9">
    <location>
        <begin position="2"/>
        <end position="41"/>
    </location>
</feature>
<dbReference type="PANTHER" id="PTHR42769:SF3">
    <property type="entry name" value="SUPEROXIDE DISMUTASE [FE] 2, CHLOROPLASTIC"/>
    <property type="match status" value="1"/>
</dbReference>
<evidence type="ECO:0000313" key="11">
    <source>
        <dbReference type="EMBL" id="AFZ80728.1"/>
    </source>
</evidence>
<gene>
    <name evidence="11" type="ORF">BEWA_001350</name>
</gene>
<dbReference type="RefSeq" id="XP_004830394.1">
    <property type="nucleotide sequence ID" value="XM_004830337.1"/>
</dbReference>
<dbReference type="AlphaFoldDB" id="L0AZP2"/>
<feature type="binding site" evidence="7">
    <location>
        <position position="144"/>
    </location>
    <ligand>
        <name>Mn(2+)</name>
        <dbReference type="ChEBI" id="CHEBI:29035"/>
    </ligand>
</feature>
<dbReference type="Gene3D" id="1.10.287.990">
    <property type="entry name" value="Fe,Mn superoxide dismutase (SOD) domain"/>
    <property type="match status" value="2"/>
</dbReference>
<dbReference type="EMBL" id="CP001670">
    <property type="protein sequence ID" value="AFZ80728.1"/>
    <property type="molecule type" value="Genomic_DNA"/>
</dbReference>
<dbReference type="PANTHER" id="PTHR42769">
    <property type="entry name" value="SUPEROXIDE DISMUTASE"/>
    <property type="match status" value="1"/>
</dbReference>
<feature type="domain" description="Manganese/iron superoxide dismutase C-terminal" evidence="10">
    <location>
        <begin position="73"/>
        <end position="171"/>
    </location>
</feature>
<dbReference type="InterPro" id="IPR019833">
    <property type="entry name" value="Mn/Fe_SOD_BS"/>
</dbReference>
<dbReference type="PIRSF" id="PIRSF000349">
    <property type="entry name" value="SODismutase"/>
    <property type="match status" value="1"/>
</dbReference>
<dbReference type="VEuPathDB" id="PiroplasmaDB:BEWA_001350"/>
<dbReference type="Gene3D" id="3.55.40.20">
    <property type="entry name" value="Iron/manganese superoxide dismutase, C-terminal domain"/>
    <property type="match status" value="1"/>
</dbReference>